<dbReference type="Pfam" id="PF01094">
    <property type="entry name" value="ANF_receptor"/>
    <property type="match status" value="1"/>
</dbReference>
<organism evidence="10 11">
    <name type="scientific">Polyplax serrata</name>
    <name type="common">Common mouse louse</name>
    <dbReference type="NCBI Taxonomy" id="468196"/>
    <lineage>
        <taxon>Eukaryota</taxon>
        <taxon>Metazoa</taxon>
        <taxon>Ecdysozoa</taxon>
        <taxon>Arthropoda</taxon>
        <taxon>Hexapoda</taxon>
        <taxon>Insecta</taxon>
        <taxon>Pterygota</taxon>
        <taxon>Neoptera</taxon>
        <taxon>Paraneoptera</taxon>
        <taxon>Psocodea</taxon>
        <taxon>Troctomorpha</taxon>
        <taxon>Phthiraptera</taxon>
        <taxon>Anoplura</taxon>
        <taxon>Polyplacidae</taxon>
        <taxon>Polyplax</taxon>
    </lineage>
</organism>
<keyword evidence="8" id="KW-0732">Signal</keyword>
<keyword evidence="11" id="KW-1185">Reference proteome</keyword>
<name>A0ABR1AIW4_POLSC</name>
<evidence type="ECO:0000256" key="3">
    <source>
        <dbReference type="ARBA" id="ARBA00022989"/>
    </source>
</evidence>
<proteinExistence type="predicted"/>
<dbReference type="SUPFAM" id="SSF53822">
    <property type="entry name" value="Periplasmic binding protein-like I"/>
    <property type="match status" value="1"/>
</dbReference>
<dbReference type="Proteomes" id="UP001359485">
    <property type="component" value="Unassembled WGS sequence"/>
</dbReference>
<dbReference type="InterPro" id="IPR028082">
    <property type="entry name" value="Peripla_BP_I"/>
</dbReference>
<evidence type="ECO:0000256" key="7">
    <source>
        <dbReference type="SAM" id="MobiDB-lite"/>
    </source>
</evidence>
<feature type="compositionally biased region" description="Basic and acidic residues" evidence="7">
    <location>
        <begin position="70"/>
        <end position="81"/>
    </location>
</feature>
<keyword evidence="2" id="KW-0812">Transmembrane</keyword>
<reference evidence="10 11" key="1">
    <citation type="submission" date="2023-09" db="EMBL/GenBank/DDBJ databases">
        <title>Genomes of two closely related lineages of the louse Polyplax serrata with different host specificities.</title>
        <authorList>
            <person name="Martinu J."/>
            <person name="Tarabai H."/>
            <person name="Stefka J."/>
            <person name="Hypsa V."/>
        </authorList>
    </citation>
    <scope>NUCLEOTIDE SEQUENCE [LARGE SCALE GENOMIC DNA]</scope>
    <source>
        <strain evidence="10">98ZLc_SE</strain>
    </source>
</reference>
<dbReference type="InterPro" id="IPR050726">
    <property type="entry name" value="mGluR"/>
</dbReference>
<accession>A0ABR1AIW4</accession>
<dbReference type="InterPro" id="IPR000337">
    <property type="entry name" value="GPCR_3"/>
</dbReference>
<dbReference type="PRINTS" id="PR00248">
    <property type="entry name" value="GPCRMGR"/>
</dbReference>
<evidence type="ECO:0000256" key="5">
    <source>
        <dbReference type="ARBA" id="ARBA00023170"/>
    </source>
</evidence>
<evidence type="ECO:0000313" key="11">
    <source>
        <dbReference type="Proteomes" id="UP001359485"/>
    </source>
</evidence>
<keyword evidence="4" id="KW-0472">Membrane</keyword>
<keyword evidence="6" id="KW-0325">Glycoprotein</keyword>
<keyword evidence="5" id="KW-0675">Receptor</keyword>
<sequence length="224" mass="24498">MSIGTFLTAFLLLTMTGNGKKLHSNENLHSHQTVPVDLIYINGTAEKTNGPVATTEVISRLLTLGTEPSRSNRSETGRKPQDSTNGKMSSPNWPVKHSAEMNGELILGGLMMVHEREDTITCGPIMPQGGVQALETMLYTLDVINAMGILPNITMGAHILDDCDKDTYGLEMAVDFIKGKSSLIYLFIFLRKGGDEYCALHVTKKKISTVKTLSTGPSHPCQFW</sequence>
<feature type="region of interest" description="Disordered" evidence="7">
    <location>
        <begin position="63"/>
        <end position="95"/>
    </location>
</feature>
<evidence type="ECO:0000259" key="9">
    <source>
        <dbReference type="Pfam" id="PF01094"/>
    </source>
</evidence>
<dbReference type="Gene3D" id="3.40.50.2300">
    <property type="match status" value="1"/>
</dbReference>
<gene>
    <name evidence="10" type="ORF">RUM44_006704</name>
</gene>
<protein>
    <recommendedName>
        <fullName evidence="9">Receptor ligand binding region domain-containing protein</fullName>
    </recommendedName>
</protein>
<evidence type="ECO:0000256" key="8">
    <source>
        <dbReference type="SAM" id="SignalP"/>
    </source>
</evidence>
<feature type="signal peptide" evidence="8">
    <location>
        <begin position="1"/>
        <end position="19"/>
    </location>
</feature>
<evidence type="ECO:0000256" key="2">
    <source>
        <dbReference type="ARBA" id="ARBA00022692"/>
    </source>
</evidence>
<feature type="chain" id="PRO_5046733602" description="Receptor ligand binding region domain-containing protein" evidence="8">
    <location>
        <begin position="20"/>
        <end position="224"/>
    </location>
</feature>
<evidence type="ECO:0000256" key="4">
    <source>
        <dbReference type="ARBA" id="ARBA00023136"/>
    </source>
</evidence>
<feature type="domain" description="Receptor ligand binding region" evidence="9">
    <location>
        <begin position="133"/>
        <end position="184"/>
    </location>
</feature>
<dbReference type="PANTHER" id="PTHR24060">
    <property type="entry name" value="METABOTROPIC GLUTAMATE RECEPTOR"/>
    <property type="match status" value="1"/>
</dbReference>
<dbReference type="InterPro" id="IPR001828">
    <property type="entry name" value="ANF_lig-bd_rcpt"/>
</dbReference>
<feature type="compositionally biased region" description="Polar residues" evidence="7">
    <location>
        <begin position="82"/>
        <end position="92"/>
    </location>
</feature>
<evidence type="ECO:0000256" key="1">
    <source>
        <dbReference type="ARBA" id="ARBA00004141"/>
    </source>
</evidence>
<dbReference type="EMBL" id="JAWJWF010000048">
    <property type="protein sequence ID" value="KAK6620303.1"/>
    <property type="molecule type" value="Genomic_DNA"/>
</dbReference>
<comment type="subcellular location">
    <subcellularLocation>
        <location evidence="1">Membrane</location>
        <topology evidence="1">Multi-pass membrane protein</topology>
    </subcellularLocation>
</comment>
<keyword evidence="3" id="KW-1133">Transmembrane helix</keyword>
<evidence type="ECO:0000313" key="10">
    <source>
        <dbReference type="EMBL" id="KAK6620303.1"/>
    </source>
</evidence>
<evidence type="ECO:0000256" key="6">
    <source>
        <dbReference type="ARBA" id="ARBA00023180"/>
    </source>
</evidence>
<comment type="caution">
    <text evidence="10">The sequence shown here is derived from an EMBL/GenBank/DDBJ whole genome shotgun (WGS) entry which is preliminary data.</text>
</comment>